<evidence type="ECO:0000313" key="1">
    <source>
        <dbReference type="EMBL" id="JAD40419.1"/>
    </source>
</evidence>
<reference evidence="1" key="1">
    <citation type="submission" date="2014-09" db="EMBL/GenBank/DDBJ databases">
        <authorList>
            <person name="Magalhaes I.L.F."/>
            <person name="Oliveira U."/>
            <person name="Santos F.R."/>
            <person name="Vidigal T.H.D.A."/>
            <person name="Brescovit A.D."/>
            <person name="Santos A.J."/>
        </authorList>
    </citation>
    <scope>NUCLEOTIDE SEQUENCE</scope>
    <source>
        <tissue evidence="1">Shoot tissue taken approximately 20 cm above the soil surface</tissue>
    </source>
</reference>
<protein>
    <submittedName>
        <fullName evidence="1">Uncharacterized protein</fullName>
    </submittedName>
</protein>
<proteinExistence type="predicted"/>
<organism evidence="1">
    <name type="scientific">Arundo donax</name>
    <name type="common">Giant reed</name>
    <name type="synonym">Donax arundinaceus</name>
    <dbReference type="NCBI Taxonomy" id="35708"/>
    <lineage>
        <taxon>Eukaryota</taxon>
        <taxon>Viridiplantae</taxon>
        <taxon>Streptophyta</taxon>
        <taxon>Embryophyta</taxon>
        <taxon>Tracheophyta</taxon>
        <taxon>Spermatophyta</taxon>
        <taxon>Magnoliopsida</taxon>
        <taxon>Liliopsida</taxon>
        <taxon>Poales</taxon>
        <taxon>Poaceae</taxon>
        <taxon>PACMAD clade</taxon>
        <taxon>Arundinoideae</taxon>
        <taxon>Arundineae</taxon>
        <taxon>Arundo</taxon>
    </lineage>
</organism>
<name>A0A0A8ZLY0_ARUDO</name>
<sequence length="11" mass="1183">MAQQQIIPLAA</sequence>
<reference evidence="1" key="2">
    <citation type="journal article" date="2015" name="Data Brief">
        <title>Shoot transcriptome of the giant reed, Arundo donax.</title>
        <authorList>
            <person name="Barrero R.A."/>
            <person name="Guerrero F.D."/>
            <person name="Moolhuijzen P."/>
            <person name="Goolsby J.A."/>
            <person name="Tidwell J."/>
            <person name="Bellgard S.E."/>
            <person name="Bellgard M.I."/>
        </authorList>
    </citation>
    <scope>NUCLEOTIDE SEQUENCE</scope>
    <source>
        <tissue evidence="1">Shoot tissue taken approximately 20 cm above the soil surface</tissue>
    </source>
</reference>
<dbReference type="EMBL" id="GBRH01257476">
    <property type="protein sequence ID" value="JAD40419.1"/>
    <property type="molecule type" value="Transcribed_RNA"/>
</dbReference>
<accession>A0A0A8ZLY0</accession>